<evidence type="ECO:0000259" key="2">
    <source>
        <dbReference type="SMART" id="SM00900"/>
    </source>
</evidence>
<proteinExistence type="predicted"/>
<dbReference type="KEGG" id="nre:BES08_20930"/>
<dbReference type="OrthoDB" id="9778782at2"/>
<evidence type="ECO:0000313" key="5">
    <source>
        <dbReference type="Proteomes" id="UP000024329"/>
    </source>
</evidence>
<reference evidence="4 5" key="1">
    <citation type="submission" date="2014-03" db="EMBL/GenBank/DDBJ databases">
        <title>Whole genome sequence of Novosphingobium resinovorum KF1.</title>
        <authorList>
            <person name="Gan H.M."/>
            <person name="Gan H.Y."/>
            <person name="Chew T.H."/>
            <person name="Savka M.A."/>
        </authorList>
    </citation>
    <scope>NUCLEOTIDE SEQUENCE [LARGE SCALE GENOMIC DNA]</scope>
    <source>
        <strain evidence="4 5">KF1</strain>
    </source>
</reference>
<keyword evidence="3" id="KW-0614">Plasmid</keyword>
<dbReference type="GO" id="GO:0010181">
    <property type="term" value="F:FMN binding"/>
    <property type="evidence" value="ECO:0007669"/>
    <property type="project" value="InterPro"/>
</dbReference>
<dbReference type="Pfam" id="PF04205">
    <property type="entry name" value="FMN_bind"/>
    <property type="match status" value="1"/>
</dbReference>
<evidence type="ECO:0000313" key="4">
    <source>
        <dbReference type="EMBL" id="EZP79734.1"/>
    </source>
</evidence>
<dbReference type="Proteomes" id="UP000094626">
    <property type="component" value="Plasmid pSA1"/>
</dbReference>
<dbReference type="EMBL" id="CP017076">
    <property type="protein sequence ID" value="AOR79319.1"/>
    <property type="molecule type" value="Genomic_DNA"/>
</dbReference>
<dbReference type="PATRIC" id="fig|158500.4.peg.3963"/>
<protein>
    <submittedName>
        <fullName evidence="4">FMN-binding domain protein</fullName>
    </submittedName>
    <submittedName>
        <fullName evidence="3">FMN-binding protein</fullName>
    </submittedName>
</protein>
<dbReference type="Proteomes" id="UP000024329">
    <property type="component" value="Unassembled WGS sequence"/>
</dbReference>
<accession>A0A031JS72</accession>
<feature type="signal peptide" evidence="1">
    <location>
        <begin position="1"/>
        <end position="22"/>
    </location>
</feature>
<evidence type="ECO:0000256" key="1">
    <source>
        <dbReference type="SAM" id="SignalP"/>
    </source>
</evidence>
<name>A0A031JS72_9SPHN</name>
<dbReference type="RefSeq" id="WP_036527974.1">
    <property type="nucleotide sequence ID" value="NZ_CP017076.1"/>
</dbReference>
<gene>
    <name evidence="3" type="ORF">BES08_20930</name>
    <name evidence="4" type="ORF">BV97_03892</name>
</gene>
<feature type="chain" id="PRO_5014496905" evidence="1">
    <location>
        <begin position="23"/>
        <end position="175"/>
    </location>
</feature>
<dbReference type="SMART" id="SM00900">
    <property type="entry name" value="FMN_bind"/>
    <property type="match status" value="1"/>
</dbReference>
<organism evidence="4 5">
    <name type="scientific">Novosphingobium resinovorum</name>
    <dbReference type="NCBI Taxonomy" id="158500"/>
    <lineage>
        <taxon>Bacteria</taxon>
        <taxon>Pseudomonadati</taxon>
        <taxon>Pseudomonadota</taxon>
        <taxon>Alphaproteobacteria</taxon>
        <taxon>Sphingomonadales</taxon>
        <taxon>Sphingomonadaceae</taxon>
        <taxon>Novosphingobium</taxon>
    </lineage>
</organism>
<evidence type="ECO:0000313" key="3">
    <source>
        <dbReference type="EMBL" id="AOR79319.1"/>
    </source>
</evidence>
<dbReference type="AlphaFoldDB" id="A0A031JS72"/>
<feature type="domain" description="FMN-binding" evidence="2">
    <location>
        <begin position="87"/>
        <end position="168"/>
    </location>
</feature>
<evidence type="ECO:0000313" key="6">
    <source>
        <dbReference type="Proteomes" id="UP000094626"/>
    </source>
</evidence>
<keyword evidence="6" id="KW-1185">Reference proteome</keyword>
<sequence>MAHFSYRILPLATLALAAPAQATVYLTVEQAQNQMFPRQALTPQFRTLTAEQVAAIRKASGENPLSHNLRAWRAADGGWFIVDEVVGKHEFITYAVSLDGSGAVRDVEILDYREAYGGQVRDPRWRQQFVGKRSGQSLKLGGDIKNVSGATLSCKHITDGVRRVLATYAIVLAHA</sequence>
<dbReference type="GO" id="GO:0016020">
    <property type="term" value="C:membrane"/>
    <property type="evidence" value="ECO:0007669"/>
    <property type="project" value="InterPro"/>
</dbReference>
<reference evidence="3" key="2">
    <citation type="submission" date="2016-08" db="EMBL/GenBank/DDBJ databases">
        <authorList>
            <person name="Seilhamer J.J."/>
        </authorList>
    </citation>
    <scope>NUCLEOTIDE SEQUENCE [LARGE SCALE GENOMIC DNA]</scope>
    <source>
        <strain evidence="3">SA1</strain>
        <plasmid evidence="3">pSA1</plasmid>
    </source>
</reference>
<reference evidence="6" key="3">
    <citation type="journal article" date="2017" name="J. Biotechnol.">
        <title>Complete genome sequence of Novosphingobium resinovorum SA1, a versatile xenobiotic-degrading bacterium capable of utilizing sulfanilic acid.</title>
        <authorList>
            <person name="Hegedus B."/>
            <person name="Kos P.B."/>
            <person name="Balint B."/>
            <person name="Maroti G."/>
            <person name="Gan H.M."/>
            <person name="Perei K."/>
            <person name="Rakhely G."/>
        </authorList>
    </citation>
    <scope>NUCLEOTIDE SEQUENCE [LARGE SCALE GENOMIC DNA]</scope>
    <source>
        <strain evidence="6">SA1</strain>
    </source>
</reference>
<dbReference type="EMBL" id="JFYZ01000023">
    <property type="protein sequence ID" value="EZP79734.1"/>
    <property type="molecule type" value="Genomic_DNA"/>
</dbReference>
<keyword evidence="1" id="KW-0732">Signal</keyword>
<geneLocation type="plasmid" evidence="3 6">
    <name>pSA1</name>
</geneLocation>
<dbReference type="InterPro" id="IPR007329">
    <property type="entry name" value="FMN-bd"/>
</dbReference>
<dbReference type="eggNOG" id="COG4659">
    <property type="taxonomic scope" value="Bacteria"/>
</dbReference>